<keyword evidence="8" id="KW-0170">Cobalt</keyword>
<keyword evidence="12" id="KW-1185">Reference proteome</keyword>
<dbReference type="Gene3D" id="3.40.50.280">
    <property type="entry name" value="Cobalamin-binding domain"/>
    <property type="match status" value="1"/>
</dbReference>
<evidence type="ECO:0000256" key="2">
    <source>
        <dbReference type="ARBA" id="ARBA00001922"/>
    </source>
</evidence>
<dbReference type="PROSITE" id="PS00544">
    <property type="entry name" value="METMALONYL_COA_MUTASE"/>
    <property type="match status" value="1"/>
</dbReference>
<comment type="catalytic activity">
    <reaction evidence="1">
        <text>(R)-methylmalonyl-CoA = succinyl-CoA</text>
        <dbReference type="Rhea" id="RHEA:22888"/>
        <dbReference type="ChEBI" id="CHEBI:57292"/>
        <dbReference type="ChEBI" id="CHEBI:57326"/>
        <dbReference type="EC" id="5.4.99.2"/>
    </reaction>
</comment>
<comment type="similarity">
    <text evidence="4">Belongs to the methylmalonyl-CoA mutase family.</text>
</comment>
<dbReference type="InterPro" id="IPR004608">
    <property type="entry name" value="MMCoA_mutase_b"/>
</dbReference>
<gene>
    <name evidence="11" type="ORF">PJIAN_2214</name>
</gene>
<dbReference type="Proteomes" id="UP000076586">
    <property type="component" value="Unassembled WGS sequence"/>
</dbReference>
<dbReference type="PANTHER" id="PTHR48101:SF1">
    <property type="entry name" value="METHYLMALONYL-COA MUTASE, LARGE SUBUNIT"/>
    <property type="match status" value="1"/>
</dbReference>
<dbReference type="SUPFAM" id="SSF52242">
    <property type="entry name" value="Cobalamin (vitamin B12)-binding domain"/>
    <property type="match status" value="1"/>
</dbReference>
<dbReference type="EC" id="5.4.99.2" evidence="9"/>
<dbReference type="InterPro" id="IPR006099">
    <property type="entry name" value="MeMalonylCoA_mutase_a/b_cat"/>
</dbReference>
<dbReference type="STRING" id="681398.PJIAN_2214"/>
<dbReference type="NCBIfam" id="TIGR00642">
    <property type="entry name" value="mmCoA_mut_beta"/>
    <property type="match status" value="1"/>
</dbReference>
<reference evidence="12" key="1">
    <citation type="submission" date="2016-04" db="EMBL/GenBank/DDBJ databases">
        <title>Draft genome sequence of Paludibacter jiangxiensis strain NM7.</title>
        <authorList>
            <person name="Qiu Y."/>
            <person name="Matsuura N."/>
            <person name="Ohashi A."/>
            <person name="Tourlousse M.D."/>
            <person name="Sekiguchi Y."/>
        </authorList>
    </citation>
    <scope>NUCLEOTIDE SEQUENCE [LARGE SCALE GENOMIC DNA]</scope>
    <source>
        <strain evidence="12">NM7</strain>
    </source>
</reference>
<dbReference type="AlphaFoldDB" id="A0A161L7F7"/>
<dbReference type="InterPro" id="IPR036724">
    <property type="entry name" value="Cobalamin-bd_sf"/>
</dbReference>
<dbReference type="GO" id="GO:0031419">
    <property type="term" value="F:cobalamin binding"/>
    <property type="evidence" value="ECO:0007669"/>
    <property type="project" value="UniProtKB-KW"/>
</dbReference>
<dbReference type="GO" id="GO:0046872">
    <property type="term" value="F:metal ion binding"/>
    <property type="evidence" value="ECO:0007669"/>
    <property type="project" value="InterPro"/>
</dbReference>
<dbReference type="SUPFAM" id="SSF51703">
    <property type="entry name" value="Cobalamin (vitamin B12)-dependent enzymes"/>
    <property type="match status" value="1"/>
</dbReference>
<evidence type="ECO:0000313" key="12">
    <source>
        <dbReference type="Proteomes" id="UP000076586"/>
    </source>
</evidence>
<accession>A0A161L7F7</accession>
<sequence>MSNKQKLFTEFPAVSTQEWMDKAIADLKGADFEKKLVWRTNEGFNVKPFHREEDLAGLKTTGSVPGHFPYVRGTKADNSWLIRQDIDVCNDCLAAANAKAVDLLTKGVTSLGFVIDREAVSAENIAALLNGIDIEKVEVNFKTCATVSVKLTEIFVAYAQKAGADPKKVFGSVNFDLIGRSLARGKAIENLVQQYVDIINASLALPKFRVIGVNPFYLNNAGSYIYQELGYALAWGNDIIAKLVEAGLTVEVISKKIKFNFGVSSNYFMEIAKFRAARFLWSNIVFAYGEKCPRTCSNNQPDGLERCGGKMRIHAQTSEWNMTIFDAHVNLLRTQTESMSAILAGVDSLTVLPFDAAYKESDDFSERIARNQQLLLKEESHFDKIVDPAAGSYYLENLTESIANQAWKLFLEVEEKGGFIAEVEAGNIQTVINTTNEARRKAVSSRREVLLGSNQYPNFNEVAAAKIETEAACDCAKHDEVPALNFSRGASDFEALRLATEKSGKRPKVFMLTIGNLAMRLARAQFSSNFFACAGYEIIDNLGFETVEEGVAAAEKAGADIIVICSSDDEYAELAPAAFKAIAGKKLFVVAGAPACTDDLKAVGIEYFVNVKSNVLETLKGFNAKLL</sequence>
<dbReference type="CDD" id="cd03677">
    <property type="entry name" value="MM_CoA_mutase_beta"/>
    <property type="match status" value="1"/>
</dbReference>
<dbReference type="GO" id="GO:0004494">
    <property type="term" value="F:methylmalonyl-CoA mutase activity"/>
    <property type="evidence" value="ECO:0007669"/>
    <property type="project" value="UniProtKB-UniRule"/>
</dbReference>
<reference evidence="12" key="2">
    <citation type="journal article" date="2017" name="Genome Announc.">
        <title>Draft genome sequence of Paludibacter jiangxiensis NM7(T), a propionate-producing fermentative bacterium.</title>
        <authorList>
            <person name="Qiu Y.-L."/>
            <person name="Tourlousse D.M."/>
            <person name="Matsuura N."/>
            <person name="Ohashi A."/>
            <person name="Sekiguchi Y."/>
        </authorList>
    </citation>
    <scope>NUCLEOTIDE SEQUENCE [LARGE SCALE GENOMIC DNA]</scope>
    <source>
        <strain evidence="12">NM7</strain>
    </source>
</reference>
<protein>
    <recommendedName>
        <fullName evidence="9">Methylmalonyl-CoA mutase small subunit</fullName>
        <ecNumber evidence="9">5.4.99.2</ecNumber>
    </recommendedName>
</protein>
<evidence type="ECO:0000256" key="5">
    <source>
        <dbReference type="ARBA" id="ARBA00011870"/>
    </source>
</evidence>
<dbReference type="Gene3D" id="3.20.20.240">
    <property type="entry name" value="Methylmalonyl-CoA mutase"/>
    <property type="match status" value="1"/>
</dbReference>
<dbReference type="UniPathway" id="UPA00945">
    <property type="reaction ID" value="UER00910"/>
</dbReference>
<dbReference type="GO" id="GO:0019652">
    <property type="term" value="P:lactate fermentation to propionate and acetate"/>
    <property type="evidence" value="ECO:0007669"/>
    <property type="project" value="InterPro"/>
</dbReference>
<evidence type="ECO:0000256" key="6">
    <source>
        <dbReference type="ARBA" id="ARBA00022628"/>
    </source>
</evidence>
<comment type="pathway">
    <text evidence="3">Metabolic intermediate metabolism; propanoyl-CoA degradation; succinyl-CoA from propanoyl-CoA: step 3/3.</text>
</comment>
<dbReference type="InterPro" id="IPR016176">
    <property type="entry name" value="Cbl-dep_enz_cat"/>
</dbReference>
<dbReference type="PANTHER" id="PTHR48101">
    <property type="entry name" value="METHYLMALONYL-COA MUTASE, MITOCHONDRIAL-RELATED"/>
    <property type="match status" value="1"/>
</dbReference>
<name>A0A161L7F7_9BACT</name>
<evidence type="ECO:0000256" key="1">
    <source>
        <dbReference type="ARBA" id="ARBA00000290"/>
    </source>
</evidence>
<dbReference type="RefSeq" id="WP_068703133.1">
    <property type="nucleotide sequence ID" value="NZ_BDCR01000002.1"/>
</dbReference>
<proteinExistence type="inferred from homology"/>
<dbReference type="CDD" id="cd02065">
    <property type="entry name" value="B12-binding_like"/>
    <property type="match status" value="1"/>
</dbReference>
<evidence type="ECO:0000256" key="9">
    <source>
        <dbReference type="NCBIfam" id="TIGR00642"/>
    </source>
</evidence>
<dbReference type="OrthoDB" id="9762378at2"/>
<organism evidence="11 12">
    <name type="scientific">Paludibacter jiangxiensis</name>
    <dbReference type="NCBI Taxonomy" id="681398"/>
    <lineage>
        <taxon>Bacteria</taxon>
        <taxon>Pseudomonadati</taxon>
        <taxon>Bacteroidota</taxon>
        <taxon>Bacteroidia</taxon>
        <taxon>Bacteroidales</taxon>
        <taxon>Paludibacteraceae</taxon>
        <taxon>Paludibacter</taxon>
    </lineage>
</organism>
<evidence type="ECO:0000256" key="7">
    <source>
        <dbReference type="ARBA" id="ARBA00023235"/>
    </source>
</evidence>
<comment type="caution">
    <text evidence="11">The sequence shown here is derived from an EMBL/GenBank/DDBJ whole genome shotgun (WGS) entry which is preliminary data.</text>
</comment>
<comment type="cofactor">
    <cofactor evidence="2">
        <name>adenosylcob(III)alamin</name>
        <dbReference type="ChEBI" id="CHEBI:18408"/>
    </cofactor>
</comment>
<dbReference type="Pfam" id="PF01642">
    <property type="entry name" value="MM_CoA_mutase"/>
    <property type="match status" value="1"/>
</dbReference>
<evidence type="ECO:0000313" key="11">
    <source>
        <dbReference type="EMBL" id="GAT62654.1"/>
    </source>
</evidence>
<dbReference type="EMBL" id="BDCR01000002">
    <property type="protein sequence ID" value="GAT62654.1"/>
    <property type="molecule type" value="Genomic_DNA"/>
</dbReference>
<evidence type="ECO:0000256" key="4">
    <source>
        <dbReference type="ARBA" id="ARBA00008465"/>
    </source>
</evidence>
<evidence type="ECO:0000256" key="3">
    <source>
        <dbReference type="ARBA" id="ARBA00005146"/>
    </source>
</evidence>
<keyword evidence="7" id="KW-0413">Isomerase</keyword>
<feature type="domain" description="Methylmalonyl-CoA mutase alpha/beta chain catalytic" evidence="10">
    <location>
        <begin position="121"/>
        <end position="468"/>
    </location>
</feature>
<keyword evidence="6" id="KW-0846">Cobalamin</keyword>
<dbReference type="InterPro" id="IPR058549">
    <property type="entry name" value="MeMalonylCoA_mutase_a/b_site"/>
</dbReference>
<comment type="subunit">
    <text evidence="5">Heterodimer of an alpha and a beta chain.</text>
</comment>
<evidence type="ECO:0000256" key="8">
    <source>
        <dbReference type="ARBA" id="ARBA00023285"/>
    </source>
</evidence>
<evidence type="ECO:0000259" key="10">
    <source>
        <dbReference type="Pfam" id="PF01642"/>
    </source>
</evidence>